<evidence type="ECO:0000313" key="1">
    <source>
        <dbReference type="EMBL" id="RZT94445.1"/>
    </source>
</evidence>
<sequence length="104" mass="11872">MDNCKCCLMRLSRIGLACQFGAYESIHTYSLLCCGNGKVAMYQGWYPHPELPTIPFICNWRRDDFAVALHILNRLGHDLQMVFTVPNACRGARLSHRRNSANLK</sequence>
<reference evidence="1 2" key="1">
    <citation type="submission" date="2019-02" db="EMBL/GenBank/DDBJ databases">
        <title>Genomic Encyclopedia of Type Strains, Phase IV (KMG-IV): sequencing the most valuable type-strain genomes for metagenomic binning, comparative biology and taxonomic classification.</title>
        <authorList>
            <person name="Goeker M."/>
        </authorList>
    </citation>
    <scope>NUCLEOTIDE SEQUENCE [LARGE SCALE GENOMIC DNA]</scope>
    <source>
        <strain evidence="1 2">DSM 23814</strain>
    </source>
</reference>
<protein>
    <submittedName>
        <fullName evidence="1">Uncharacterized protein</fullName>
    </submittedName>
</protein>
<gene>
    <name evidence="1" type="ORF">EV681_2864</name>
</gene>
<dbReference type="EMBL" id="SHKO01000002">
    <property type="protein sequence ID" value="RZT94445.1"/>
    <property type="molecule type" value="Genomic_DNA"/>
</dbReference>
<dbReference type="Proteomes" id="UP000293398">
    <property type="component" value="Unassembled WGS sequence"/>
</dbReference>
<proteinExistence type="predicted"/>
<evidence type="ECO:0000313" key="2">
    <source>
        <dbReference type="Proteomes" id="UP000293398"/>
    </source>
</evidence>
<name>A0A4Q7VCJ7_9BURK</name>
<dbReference type="AlphaFoldDB" id="A0A4Q7VCJ7"/>
<keyword evidence="2" id="KW-1185">Reference proteome</keyword>
<comment type="caution">
    <text evidence="1">The sequence shown here is derived from an EMBL/GenBank/DDBJ whole genome shotgun (WGS) entry which is preliminary data.</text>
</comment>
<organism evidence="1 2">
    <name type="scientific">Advenella incenata</name>
    <dbReference type="NCBI Taxonomy" id="267800"/>
    <lineage>
        <taxon>Bacteria</taxon>
        <taxon>Pseudomonadati</taxon>
        <taxon>Pseudomonadota</taxon>
        <taxon>Betaproteobacteria</taxon>
        <taxon>Burkholderiales</taxon>
        <taxon>Alcaligenaceae</taxon>
    </lineage>
</organism>
<accession>A0A4Q7VCJ7</accession>